<comment type="subcellular location">
    <subcellularLocation>
        <location evidence="1">Membrane</location>
        <topology evidence="1">Multi-pass membrane protein</topology>
    </subcellularLocation>
</comment>
<evidence type="ECO:0000256" key="2">
    <source>
        <dbReference type="ARBA" id="ARBA00007018"/>
    </source>
</evidence>
<evidence type="ECO:0000256" key="4">
    <source>
        <dbReference type="ARBA" id="ARBA00022989"/>
    </source>
</evidence>
<reference evidence="6" key="1">
    <citation type="submission" date="2025-08" db="UniProtKB">
        <authorList>
            <consortium name="Ensembl"/>
        </authorList>
    </citation>
    <scope>IDENTIFICATION</scope>
</reference>
<accession>A0A8C1ZDB7</accession>
<dbReference type="PANTHER" id="PTHR20855">
    <property type="entry name" value="ADIPOR/PROGESTIN RECEPTOR-RELATED"/>
    <property type="match status" value="1"/>
</dbReference>
<dbReference type="InterPro" id="IPR004254">
    <property type="entry name" value="AdipoR/HlyIII-related"/>
</dbReference>
<dbReference type="AlphaFoldDB" id="A0A8C1ZDB7"/>
<dbReference type="PANTHER" id="PTHR20855:SF39">
    <property type="entry name" value="MEMBRANE PROGESTIN RECEPTOR DELTA"/>
    <property type="match status" value="1"/>
</dbReference>
<evidence type="ECO:0000256" key="3">
    <source>
        <dbReference type="ARBA" id="ARBA00022692"/>
    </source>
</evidence>
<dbReference type="Ensembl" id="ENSCCRT00015073683.1">
    <property type="protein sequence ID" value="ENSCCRP00015071367.1"/>
    <property type="gene ID" value="ENSCCRG00015028892.1"/>
</dbReference>
<keyword evidence="3" id="KW-0812">Transmembrane</keyword>
<name>A0A8C1ZDB7_CYPCA</name>
<comment type="similarity">
    <text evidence="2">Belongs to the ADIPOR family.</text>
</comment>
<evidence type="ECO:0000313" key="6">
    <source>
        <dbReference type="Ensembl" id="ENSCCRP00015071367.1"/>
    </source>
</evidence>
<evidence type="ECO:0000256" key="1">
    <source>
        <dbReference type="ARBA" id="ARBA00004141"/>
    </source>
</evidence>
<evidence type="ECO:0000313" key="7">
    <source>
        <dbReference type="Proteomes" id="UP000694700"/>
    </source>
</evidence>
<evidence type="ECO:0000256" key="5">
    <source>
        <dbReference type="ARBA" id="ARBA00023136"/>
    </source>
</evidence>
<protein>
    <submittedName>
        <fullName evidence="6">Uncharacterized protein</fullName>
    </submittedName>
</protein>
<dbReference type="Proteomes" id="UP000694700">
    <property type="component" value="Unplaced"/>
</dbReference>
<keyword evidence="5" id="KW-0472">Membrane</keyword>
<organism evidence="6 7">
    <name type="scientific">Cyprinus carpio</name>
    <name type="common">Common carp</name>
    <dbReference type="NCBI Taxonomy" id="7962"/>
    <lineage>
        <taxon>Eukaryota</taxon>
        <taxon>Metazoa</taxon>
        <taxon>Chordata</taxon>
        <taxon>Craniata</taxon>
        <taxon>Vertebrata</taxon>
        <taxon>Euteleostomi</taxon>
        <taxon>Actinopterygii</taxon>
        <taxon>Neopterygii</taxon>
        <taxon>Teleostei</taxon>
        <taxon>Ostariophysi</taxon>
        <taxon>Cypriniformes</taxon>
        <taxon>Cyprinidae</taxon>
        <taxon>Cyprininae</taxon>
        <taxon>Cyprinus</taxon>
    </lineage>
</organism>
<dbReference type="GO" id="GO:0038023">
    <property type="term" value="F:signaling receptor activity"/>
    <property type="evidence" value="ECO:0007669"/>
    <property type="project" value="TreeGrafter"/>
</dbReference>
<keyword evidence="4" id="KW-1133">Transmembrane helix</keyword>
<sequence length="54" mass="6358">MHFRRPCASLQVFREDGIMSGYRHPRSSAVDCILSSFQMTNETVNIWTHFLPTW</sequence>
<dbReference type="GO" id="GO:0016020">
    <property type="term" value="C:membrane"/>
    <property type="evidence" value="ECO:0007669"/>
    <property type="project" value="UniProtKB-SubCell"/>
</dbReference>
<proteinExistence type="inferred from homology"/>